<dbReference type="Proteomes" id="UP000325598">
    <property type="component" value="Unassembled WGS sequence"/>
</dbReference>
<dbReference type="EMBL" id="BLAG01000009">
    <property type="protein sequence ID" value="GES31098.1"/>
    <property type="molecule type" value="Genomic_DNA"/>
</dbReference>
<dbReference type="AlphaFoldDB" id="A0A5J4LKD3"/>
<keyword evidence="3" id="KW-1185">Reference proteome</keyword>
<sequence length="106" mass="11288">MVCSAPWGARVVPADPSLRTPSPPGLHPASKRPTAATPAVAAPPLVNPILVNLFLVNPLPLTVLLAQLPMPPLFLRRLSRVALRAVRRLAPCPFSSVKAHFVSHVV</sequence>
<protein>
    <submittedName>
        <fullName evidence="2">Uncharacterized protein</fullName>
    </submittedName>
</protein>
<organism evidence="2 3">
    <name type="scientific">Streptomyces angustmyceticus</name>
    <dbReference type="NCBI Taxonomy" id="285578"/>
    <lineage>
        <taxon>Bacteria</taxon>
        <taxon>Bacillati</taxon>
        <taxon>Actinomycetota</taxon>
        <taxon>Actinomycetes</taxon>
        <taxon>Kitasatosporales</taxon>
        <taxon>Streptomycetaceae</taxon>
        <taxon>Streptomyces</taxon>
    </lineage>
</organism>
<evidence type="ECO:0000313" key="3">
    <source>
        <dbReference type="Proteomes" id="UP000325598"/>
    </source>
</evidence>
<proteinExistence type="predicted"/>
<comment type="caution">
    <text evidence="2">The sequence shown here is derived from an EMBL/GenBank/DDBJ whole genome shotgun (WGS) entry which is preliminary data.</text>
</comment>
<evidence type="ECO:0000256" key="1">
    <source>
        <dbReference type="SAM" id="MobiDB-lite"/>
    </source>
</evidence>
<feature type="region of interest" description="Disordered" evidence="1">
    <location>
        <begin position="1"/>
        <end position="37"/>
    </location>
</feature>
<reference evidence="2 3" key="1">
    <citation type="submission" date="2019-10" db="EMBL/GenBank/DDBJ databases">
        <title>Whole genome shotgun sequence of Streptomyces angustmyceticus NBRC 3934.</title>
        <authorList>
            <person name="Hosoyama A."/>
            <person name="Ichikawa N."/>
            <person name="Kimura A."/>
            <person name="Kitahashi Y."/>
            <person name="Komaki H."/>
            <person name="Uohara A."/>
        </authorList>
    </citation>
    <scope>NUCLEOTIDE SEQUENCE [LARGE SCALE GENOMIC DNA]</scope>
    <source>
        <strain evidence="2 3">NBRC 3934</strain>
    </source>
</reference>
<name>A0A5J4LKD3_9ACTN</name>
<evidence type="ECO:0000313" key="2">
    <source>
        <dbReference type="EMBL" id="GES31098.1"/>
    </source>
</evidence>
<accession>A0A5J4LKD3</accession>
<gene>
    <name evidence="2" type="ORF">San01_35850</name>
</gene>